<reference evidence="10" key="1">
    <citation type="journal article" date="2014" name="Int. J. Syst. Evol. Microbiol.">
        <title>Complete genome sequence of Corynebacterium casei LMG S-19264T (=DSM 44701T), isolated from a smear-ripened cheese.</title>
        <authorList>
            <consortium name="US DOE Joint Genome Institute (JGI-PGF)"/>
            <person name="Walter F."/>
            <person name="Albersmeier A."/>
            <person name="Kalinowski J."/>
            <person name="Ruckert C."/>
        </authorList>
    </citation>
    <scope>NUCLEOTIDE SEQUENCE</scope>
    <source>
        <strain evidence="10">KCTC 23224</strain>
    </source>
</reference>
<dbReference type="PROSITE" id="PS00676">
    <property type="entry name" value="SIGMA54_INTERACT_2"/>
    <property type="match status" value="1"/>
</dbReference>
<keyword evidence="1" id="KW-0547">Nucleotide-binding</keyword>
<name>A0A8J3G5W5_9BACT</name>
<dbReference type="InterPro" id="IPR002078">
    <property type="entry name" value="Sigma_54_int"/>
</dbReference>
<dbReference type="Gene3D" id="1.10.8.60">
    <property type="match status" value="1"/>
</dbReference>
<dbReference type="PANTHER" id="PTHR32071:SF113">
    <property type="entry name" value="ALGINATE BIOSYNTHESIS TRANSCRIPTIONAL REGULATORY PROTEIN ALGB"/>
    <property type="match status" value="1"/>
</dbReference>
<evidence type="ECO:0000259" key="9">
    <source>
        <dbReference type="PROSITE" id="PS50110"/>
    </source>
</evidence>
<evidence type="ECO:0000256" key="5">
    <source>
        <dbReference type="ARBA" id="ARBA00023159"/>
    </source>
</evidence>
<dbReference type="GO" id="GO:0006355">
    <property type="term" value="P:regulation of DNA-templated transcription"/>
    <property type="evidence" value="ECO:0007669"/>
    <property type="project" value="InterPro"/>
</dbReference>
<proteinExistence type="predicted"/>
<accession>A0A8J3G5W5</accession>
<feature type="modified residue" description="4-aspartylphosphate" evidence="7">
    <location>
        <position position="111"/>
    </location>
</feature>
<dbReference type="Pfam" id="PF00158">
    <property type="entry name" value="Sigma54_activat"/>
    <property type="match status" value="1"/>
</dbReference>
<dbReference type="Gene3D" id="3.40.50.300">
    <property type="entry name" value="P-loop containing nucleotide triphosphate hydrolases"/>
    <property type="match status" value="1"/>
</dbReference>
<dbReference type="InterPro" id="IPR027417">
    <property type="entry name" value="P-loop_NTPase"/>
</dbReference>
<sequence length="514" mass="58774">MYGNKANLYTFEKELFDIEHNFHEKCLYWAVSRDFSLWHYFVITAIESIQTMNIMDAPQLGKILIIDDNEDLLFAAKMLLKKYAKEVSIEKDPRRIPFLVSNNSYDVILLDMNFTEDTTSGKEGFFWLKKIKEIDPQAVVILITAFGDVEMAVQALKEGATDFILKPWQNEKLLATLTAATRLKESYDQVDKLSKKQKQLQSDLKKPYEDIIGTSASMKNIFSIIDKVAQTDANVLILGENGTGKELIARAIHERSMRKDEIFVGVDMGAITETLFESELFGHKRGAFTDAKEDRAGRFEIADKGSLFLDEIGNLSMPLQSKLLTVIQKREVTRIGTNKSIPVDIRLICATNMPLHEMVLDNTFRQDLLYRINTVEIFLPPLRERLDDIPLLANHFLKIYCNKYRKQFDGFTASAMQLLQRYSWPGNIRELQHAIERAIIMADGTELDARDFFFLSAKPVNERMATSATFNLDEVEKTTIQKVIDKNGGNISKAAKELGLTRASLYRRLEKYGL</sequence>
<dbReference type="SMART" id="SM00448">
    <property type="entry name" value="REC"/>
    <property type="match status" value="1"/>
</dbReference>
<evidence type="ECO:0000313" key="10">
    <source>
        <dbReference type="EMBL" id="GHB42648.1"/>
    </source>
</evidence>
<keyword evidence="4" id="KW-0238">DNA-binding</keyword>
<dbReference type="GO" id="GO:0005524">
    <property type="term" value="F:ATP binding"/>
    <property type="evidence" value="ECO:0007669"/>
    <property type="project" value="UniProtKB-KW"/>
</dbReference>
<dbReference type="AlphaFoldDB" id="A0A8J3G5W5"/>
<dbReference type="FunFam" id="3.40.50.300:FF:000006">
    <property type="entry name" value="DNA-binding transcriptional regulator NtrC"/>
    <property type="match status" value="1"/>
</dbReference>
<comment type="caution">
    <text evidence="10">The sequence shown here is derived from an EMBL/GenBank/DDBJ whole genome shotgun (WGS) entry which is preliminary data.</text>
</comment>
<evidence type="ECO:0000256" key="2">
    <source>
        <dbReference type="ARBA" id="ARBA00022840"/>
    </source>
</evidence>
<dbReference type="SUPFAM" id="SSF52172">
    <property type="entry name" value="CheY-like"/>
    <property type="match status" value="1"/>
</dbReference>
<feature type="domain" description="Response regulatory" evidence="9">
    <location>
        <begin position="62"/>
        <end position="181"/>
    </location>
</feature>
<dbReference type="Pfam" id="PF02954">
    <property type="entry name" value="HTH_8"/>
    <property type="match status" value="1"/>
</dbReference>
<dbReference type="InterPro" id="IPR001789">
    <property type="entry name" value="Sig_transdc_resp-reg_receiver"/>
</dbReference>
<dbReference type="EMBL" id="BMYF01000015">
    <property type="protein sequence ID" value="GHB42648.1"/>
    <property type="molecule type" value="Genomic_DNA"/>
</dbReference>
<dbReference type="InterPro" id="IPR025944">
    <property type="entry name" value="Sigma_54_int_dom_CS"/>
</dbReference>
<dbReference type="SMART" id="SM00382">
    <property type="entry name" value="AAA"/>
    <property type="match status" value="1"/>
</dbReference>
<evidence type="ECO:0000256" key="1">
    <source>
        <dbReference type="ARBA" id="ARBA00022741"/>
    </source>
</evidence>
<reference evidence="10" key="2">
    <citation type="submission" date="2020-09" db="EMBL/GenBank/DDBJ databases">
        <authorList>
            <person name="Sun Q."/>
            <person name="Kim S."/>
        </authorList>
    </citation>
    <scope>NUCLEOTIDE SEQUENCE</scope>
    <source>
        <strain evidence="10">KCTC 23224</strain>
    </source>
</reference>
<evidence type="ECO:0000256" key="7">
    <source>
        <dbReference type="PROSITE-ProRule" id="PRU00169"/>
    </source>
</evidence>
<dbReference type="GO" id="GO:0000160">
    <property type="term" value="P:phosphorelay signal transduction system"/>
    <property type="evidence" value="ECO:0007669"/>
    <property type="project" value="InterPro"/>
</dbReference>
<dbReference type="PROSITE" id="PS50045">
    <property type="entry name" value="SIGMA54_INTERACT_4"/>
    <property type="match status" value="1"/>
</dbReference>
<evidence type="ECO:0000256" key="3">
    <source>
        <dbReference type="ARBA" id="ARBA00023015"/>
    </source>
</evidence>
<dbReference type="Gene3D" id="3.40.50.2300">
    <property type="match status" value="1"/>
</dbReference>
<dbReference type="InterPro" id="IPR058031">
    <property type="entry name" value="AAA_lid_NorR"/>
</dbReference>
<dbReference type="FunFam" id="1.10.8.60:FF:000014">
    <property type="entry name" value="DNA-binding transcriptional regulator NtrC"/>
    <property type="match status" value="1"/>
</dbReference>
<dbReference type="Proteomes" id="UP000642809">
    <property type="component" value="Unassembled WGS sequence"/>
</dbReference>
<dbReference type="SUPFAM" id="SSF52540">
    <property type="entry name" value="P-loop containing nucleoside triphosphate hydrolases"/>
    <property type="match status" value="1"/>
</dbReference>
<dbReference type="SUPFAM" id="SSF46689">
    <property type="entry name" value="Homeodomain-like"/>
    <property type="match status" value="1"/>
</dbReference>
<keyword evidence="5" id="KW-0010">Activator</keyword>
<dbReference type="PANTHER" id="PTHR32071">
    <property type="entry name" value="TRANSCRIPTIONAL REGULATORY PROTEIN"/>
    <property type="match status" value="1"/>
</dbReference>
<keyword evidence="2" id="KW-0067">ATP-binding</keyword>
<protein>
    <submittedName>
        <fullName evidence="10">Sigma-54-dependent Fis family transcriptional regulator</fullName>
    </submittedName>
</protein>
<evidence type="ECO:0000259" key="8">
    <source>
        <dbReference type="PROSITE" id="PS50045"/>
    </source>
</evidence>
<dbReference type="Pfam" id="PF00072">
    <property type="entry name" value="Response_reg"/>
    <property type="match status" value="1"/>
</dbReference>
<keyword evidence="3" id="KW-0805">Transcription regulation</keyword>
<dbReference type="PROSITE" id="PS50110">
    <property type="entry name" value="RESPONSE_REGULATORY"/>
    <property type="match status" value="1"/>
</dbReference>
<dbReference type="Gene3D" id="1.10.10.60">
    <property type="entry name" value="Homeodomain-like"/>
    <property type="match status" value="1"/>
</dbReference>
<gene>
    <name evidence="10" type="ORF">GCM10008106_24570</name>
</gene>
<dbReference type="CDD" id="cd00009">
    <property type="entry name" value="AAA"/>
    <property type="match status" value="1"/>
</dbReference>
<evidence type="ECO:0000313" key="11">
    <source>
        <dbReference type="Proteomes" id="UP000642809"/>
    </source>
</evidence>
<dbReference type="InterPro" id="IPR009057">
    <property type="entry name" value="Homeodomain-like_sf"/>
</dbReference>
<dbReference type="InterPro" id="IPR025943">
    <property type="entry name" value="Sigma_54_int_dom_ATP-bd_2"/>
</dbReference>
<dbReference type="PRINTS" id="PR01590">
    <property type="entry name" value="HTHFIS"/>
</dbReference>
<dbReference type="Pfam" id="PF25601">
    <property type="entry name" value="AAA_lid_14"/>
    <property type="match status" value="1"/>
</dbReference>
<feature type="domain" description="Sigma-54 factor interaction" evidence="8">
    <location>
        <begin position="211"/>
        <end position="440"/>
    </location>
</feature>
<organism evidence="10 11">
    <name type="scientific">Mongoliitalea lutea</name>
    <dbReference type="NCBI Taxonomy" id="849756"/>
    <lineage>
        <taxon>Bacteria</taxon>
        <taxon>Pseudomonadati</taxon>
        <taxon>Bacteroidota</taxon>
        <taxon>Cytophagia</taxon>
        <taxon>Cytophagales</taxon>
        <taxon>Cyclobacteriaceae</taxon>
        <taxon>Mongoliitalea</taxon>
    </lineage>
</organism>
<keyword evidence="11" id="KW-1185">Reference proteome</keyword>
<evidence type="ECO:0000256" key="6">
    <source>
        <dbReference type="ARBA" id="ARBA00023163"/>
    </source>
</evidence>
<dbReference type="GO" id="GO:0043565">
    <property type="term" value="F:sequence-specific DNA binding"/>
    <property type="evidence" value="ECO:0007669"/>
    <property type="project" value="InterPro"/>
</dbReference>
<dbReference type="InterPro" id="IPR011006">
    <property type="entry name" value="CheY-like_superfamily"/>
</dbReference>
<keyword evidence="6" id="KW-0804">Transcription</keyword>
<keyword evidence="7" id="KW-0597">Phosphoprotein</keyword>
<dbReference type="InterPro" id="IPR002197">
    <property type="entry name" value="HTH_Fis"/>
</dbReference>
<evidence type="ECO:0000256" key="4">
    <source>
        <dbReference type="ARBA" id="ARBA00023125"/>
    </source>
</evidence>
<dbReference type="PROSITE" id="PS00688">
    <property type="entry name" value="SIGMA54_INTERACT_3"/>
    <property type="match status" value="1"/>
</dbReference>
<dbReference type="InterPro" id="IPR003593">
    <property type="entry name" value="AAA+_ATPase"/>
</dbReference>